<feature type="transmembrane region" description="Helical" evidence="1">
    <location>
        <begin position="267"/>
        <end position="300"/>
    </location>
</feature>
<feature type="transmembrane region" description="Helical" evidence="1">
    <location>
        <begin position="307"/>
        <end position="325"/>
    </location>
</feature>
<proteinExistence type="predicted"/>
<evidence type="ECO:0000256" key="1">
    <source>
        <dbReference type="SAM" id="Phobius"/>
    </source>
</evidence>
<evidence type="ECO:0000313" key="3">
    <source>
        <dbReference type="Proteomes" id="UP001055125"/>
    </source>
</evidence>
<reference evidence="2" key="2">
    <citation type="submission" date="2021-08" db="EMBL/GenBank/DDBJ databases">
        <authorList>
            <person name="Tani A."/>
            <person name="Ola A."/>
            <person name="Ogura Y."/>
            <person name="Katsura K."/>
            <person name="Hayashi T."/>
        </authorList>
    </citation>
    <scope>NUCLEOTIDE SEQUENCE</scope>
    <source>
        <strain evidence="2">DSM 19015</strain>
    </source>
</reference>
<feature type="transmembrane region" description="Helical" evidence="1">
    <location>
        <begin position="118"/>
        <end position="135"/>
    </location>
</feature>
<dbReference type="Proteomes" id="UP001055125">
    <property type="component" value="Unassembled WGS sequence"/>
</dbReference>
<accession>A0ABQ4S1K1</accession>
<feature type="transmembrane region" description="Helical" evidence="1">
    <location>
        <begin position="190"/>
        <end position="216"/>
    </location>
</feature>
<keyword evidence="1" id="KW-1133">Transmembrane helix</keyword>
<keyword evidence="3" id="KW-1185">Reference proteome</keyword>
<protein>
    <recommendedName>
        <fullName evidence="4">DUF2029 domain-containing protein</fullName>
    </recommendedName>
</protein>
<evidence type="ECO:0000313" key="2">
    <source>
        <dbReference type="EMBL" id="GJD96939.1"/>
    </source>
</evidence>
<evidence type="ECO:0008006" key="4">
    <source>
        <dbReference type="Google" id="ProtNLM"/>
    </source>
</evidence>
<feature type="transmembrane region" description="Helical" evidence="1">
    <location>
        <begin position="147"/>
        <end position="170"/>
    </location>
</feature>
<comment type="caution">
    <text evidence="2">The sequence shown here is derived from an EMBL/GenBank/DDBJ whole genome shotgun (WGS) entry which is preliminary data.</text>
</comment>
<feature type="transmembrane region" description="Helical" evidence="1">
    <location>
        <begin position="22"/>
        <end position="43"/>
    </location>
</feature>
<feature type="transmembrane region" description="Helical" evidence="1">
    <location>
        <begin position="228"/>
        <end position="247"/>
    </location>
</feature>
<feature type="transmembrane region" description="Helical" evidence="1">
    <location>
        <begin position="331"/>
        <end position="352"/>
    </location>
</feature>
<keyword evidence="1" id="KW-0472">Membrane</keyword>
<organism evidence="2 3">
    <name type="scientific">Methylobacterium iners</name>
    <dbReference type="NCBI Taxonomy" id="418707"/>
    <lineage>
        <taxon>Bacteria</taxon>
        <taxon>Pseudomonadati</taxon>
        <taxon>Pseudomonadota</taxon>
        <taxon>Alphaproteobacteria</taxon>
        <taxon>Hyphomicrobiales</taxon>
        <taxon>Methylobacteriaceae</taxon>
        <taxon>Methylobacterium</taxon>
    </lineage>
</organism>
<dbReference type="EMBL" id="BPQP01000072">
    <property type="protein sequence ID" value="GJD96939.1"/>
    <property type="molecule type" value="Genomic_DNA"/>
</dbReference>
<name>A0ABQ4S1K1_9HYPH</name>
<gene>
    <name evidence="2" type="ORF">OCOJLMKI_4167</name>
</gene>
<dbReference type="RefSeq" id="WP_238246030.1">
    <property type="nucleotide sequence ID" value="NZ_BPQP01000072.1"/>
</dbReference>
<reference evidence="2" key="1">
    <citation type="journal article" date="2021" name="Front. Microbiol.">
        <title>Comprehensive Comparative Genomics and Phenotyping of Methylobacterium Species.</title>
        <authorList>
            <person name="Alessa O."/>
            <person name="Ogura Y."/>
            <person name="Fujitani Y."/>
            <person name="Takami H."/>
            <person name="Hayashi T."/>
            <person name="Sahin N."/>
            <person name="Tani A."/>
        </authorList>
    </citation>
    <scope>NUCLEOTIDE SEQUENCE</scope>
    <source>
        <strain evidence="2">DSM 19015</strain>
    </source>
</reference>
<sequence length="375" mass="39582">MAALTALGAGQFETRFAGWPAVWARALLAALAVLVIYGIAVGIPPEALPAPAEAADALPNDSDLRLYRAIAGRVAAGEDYYAAAAAEQRSRGYPLKPFITVRLPTLAYLVTTLGPETALFLLRGLGLLALGILALRLRKILPTGPLWVLCLWAAAVGAAPAQLLKLVPLHEAWAALLLVLSLVLRRPGRYGLSLALGFAAFAVRELALPYLFVMAVLAWRDGERREMLAWMAAILAAAAVLGAHALMVGGVVTHSDGVSPGWTRVEGWPLILAMVGGYSLLLLLPSPLVGVLVPLCLLGWVGWRHPLAERAALTLCGYACAFMIVGRLDTAYWGVLIAPLFLTGLALAPAALRDLWQAAGLRSTSQTSSVTLSPS</sequence>
<keyword evidence="1" id="KW-0812">Transmembrane</keyword>